<accession>A0ABS1TYI3</accession>
<protein>
    <recommendedName>
        <fullName evidence="5">PsiF repeat-containing protein</fullName>
    </recommendedName>
</protein>
<evidence type="ECO:0000313" key="3">
    <source>
        <dbReference type="EMBL" id="MBL6076779.1"/>
    </source>
</evidence>
<gene>
    <name evidence="3" type="ORF">JMJ56_02095</name>
</gene>
<evidence type="ECO:0000256" key="1">
    <source>
        <dbReference type="SAM" id="MobiDB-lite"/>
    </source>
</evidence>
<dbReference type="Proteomes" id="UP000660885">
    <property type="component" value="Unassembled WGS sequence"/>
</dbReference>
<evidence type="ECO:0008006" key="5">
    <source>
        <dbReference type="Google" id="ProtNLM"/>
    </source>
</evidence>
<dbReference type="InterPro" id="IPR011690">
    <property type="entry name" value="P_starv_induced_PsiF"/>
</dbReference>
<comment type="caution">
    <text evidence="3">The sequence shown here is derived from an EMBL/GenBank/DDBJ whole genome shotgun (WGS) entry which is preliminary data.</text>
</comment>
<evidence type="ECO:0000256" key="2">
    <source>
        <dbReference type="SAM" id="SignalP"/>
    </source>
</evidence>
<dbReference type="RefSeq" id="WP_202829946.1">
    <property type="nucleotide sequence ID" value="NZ_JAETWB010000001.1"/>
</dbReference>
<dbReference type="EMBL" id="JAETWB010000001">
    <property type="protein sequence ID" value="MBL6076779.1"/>
    <property type="molecule type" value="Genomic_DNA"/>
</dbReference>
<name>A0ABS1TYI3_9PROT</name>
<evidence type="ECO:0000313" key="4">
    <source>
        <dbReference type="Proteomes" id="UP000660885"/>
    </source>
</evidence>
<dbReference type="Pfam" id="PF07769">
    <property type="entry name" value="PsiF_repeat"/>
    <property type="match status" value="1"/>
</dbReference>
<sequence>MRWLALTLVLTLAPSLAEAAAQQREPSPAQRAQQAKMRSCSTQASGQQLRGQPRRDFMKTCLSGRAAS</sequence>
<organism evidence="3 4">
    <name type="scientific">Belnapia arida</name>
    <dbReference type="NCBI Taxonomy" id="2804533"/>
    <lineage>
        <taxon>Bacteria</taxon>
        <taxon>Pseudomonadati</taxon>
        <taxon>Pseudomonadota</taxon>
        <taxon>Alphaproteobacteria</taxon>
        <taxon>Acetobacterales</taxon>
        <taxon>Roseomonadaceae</taxon>
        <taxon>Belnapia</taxon>
    </lineage>
</organism>
<feature type="compositionally biased region" description="Polar residues" evidence="1">
    <location>
        <begin position="39"/>
        <end position="50"/>
    </location>
</feature>
<feature type="chain" id="PRO_5046030854" description="PsiF repeat-containing protein" evidence="2">
    <location>
        <begin position="20"/>
        <end position="68"/>
    </location>
</feature>
<feature type="region of interest" description="Disordered" evidence="1">
    <location>
        <begin position="21"/>
        <end position="52"/>
    </location>
</feature>
<feature type="signal peptide" evidence="2">
    <location>
        <begin position="1"/>
        <end position="19"/>
    </location>
</feature>
<keyword evidence="2" id="KW-0732">Signal</keyword>
<proteinExistence type="predicted"/>
<reference evidence="3 4" key="1">
    <citation type="submission" date="2021-01" db="EMBL/GenBank/DDBJ databases">
        <title>Belnapia mucosa sp. nov. and Belnapia arida sp. nov., isolated from the Tabernas Desert (Almeria, Spain).</title>
        <authorList>
            <person name="Molina-Menor E."/>
            <person name="Vidal-Verdu A."/>
            <person name="Calonge A."/>
            <person name="Satari L."/>
            <person name="Pereto J."/>
            <person name="Porcar M."/>
        </authorList>
    </citation>
    <scope>NUCLEOTIDE SEQUENCE [LARGE SCALE GENOMIC DNA]</scope>
    <source>
        <strain evidence="3 4">T18</strain>
    </source>
</reference>
<keyword evidence="4" id="KW-1185">Reference proteome</keyword>